<organism evidence="3 4">
    <name type="scientific">Nocardioides kongjuensis</name>
    <dbReference type="NCBI Taxonomy" id="349522"/>
    <lineage>
        <taxon>Bacteria</taxon>
        <taxon>Bacillati</taxon>
        <taxon>Actinomycetota</taxon>
        <taxon>Actinomycetes</taxon>
        <taxon>Propionibacteriales</taxon>
        <taxon>Nocardioidaceae</taxon>
        <taxon>Nocardioides</taxon>
    </lineage>
</organism>
<protein>
    <recommendedName>
        <fullName evidence="2">Response receiver domain-containing protein</fullName>
    </recommendedName>
</protein>
<keyword evidence="4" id="KW-1185">Reference proteome</keyword>
<reference evidence="3 4" key="1">
    <citation type="submission" date="2020-07" db="EMBL/GenBank/DDBJ databases">
        <title>Sequencing the genomes of 1000 actinobacteria strains.</title>
        <authorList>
            <person name="Klenk H.-P."/>
        </authorList>
    </citation>
    <scope>NUCLEOTIDE SEQUENCE [LARGE SCALE GENOMIC DNA]</scope>
    <source>
        <strain evidence="3 4">DSM 19082</strain>
    </source>
</reference>
<proteinExistence type="predicted"/>
<name>A0A852R8Q7_9ACTN</name>
<evidence type="ECO:0000259" key="2">
    <source>
        <dbReference type="Pfam" id="PF19192"/>
    </source>
</evidence>
<dbReference type="Pfam" id="PF19192">
    <property type="entry name" value="Response_reg_2"/>
    <property type="match status" value="1"/>
</dbReference>
<dbReference type="Proteomes" id="UP000582231">
    <property type="component" value="Unassembled WGS sequence"/>
</dbReference>
<comment type="caution">
    <text evidence="3">The sequence shown here is derived from an EMBL/GenBank/DDBJ whole genome shotgun (WGS) entry which is preliminary data.</text>
</comment>
<evidence type="ECO:0000313" key="4">
    <source>
        <dbReference type="Proteomes" id="UP000582231"/>
    </source>
</evidence>
<accession>A0A852R8Q7</accession>
<feature type="region of interest" description="Disordered" evidence="1">
    <location>
        <begin position="33"/>
        <end position="71"/>
    </location>
</feature>
<feature type="domain" description="Response receiver" evidence="2">
    <location>
        <begin position="19"/>
        <end position="208"/>
    </location>
</feature>
<gene>
    <name evidence="3" type="ORF">BJ958_000913</name>
</gene>
<dbReference type="InterPro" id="IPR043834">
    <property type="entry name" value="REC"/>
</dbReference>
<sequence length="551" mass="60576">MREMATRFERHVQKQVLEFLQTVLMIDDEAYRRSSPLSPVDEPDDWSSGSASGDLGAPLELRPPPAEPSPDDLDVQEVSISFGSKGLACAILSPQTTEENDEFKPAFVKTARRADALILDWNMNGDNGKTAEKLVRAVLKEDVKSPRRRLRLITVYTGEPDLQQIAERLSVATGETLKGVDISWDDEAKVAFSRGPVRVSVFAKKHVQSLAPALEGRRKSIAELPTLVVEDFSRHSTGLVTSASLSALAGIRNDAHRVLAALGPELDPAILGQRISLPHPEDVERQVEGLIVSEIQAVIQDHEVGSHVGLPRIKEWLAHHKTLPARGISSFTEITAALRLKLLSEGFSDEFFEDLKNAGSSKTRGEKMQKDSGTLLFSTTSEERALSDRLLASRMSLRSRYAKPTPVLQLGSILERGGAYAVCVQPLCDSVRITGSRAFPLLPLEVAAEGDRLPGDGMLTVPDQRVDGGYVRLRLHARPTDILMETFKATPAGIVQAKLNRGINRFRPVGDKSWRWVGDLKPDHAQRVVERLSAQFSRVGLDEAEVLRLGL</sequence>
<dbReference type="RefSeq" id="WP_179725751.1">
    <property type="nucleotide sequence ID" value="NZ_BAABEF010000001.1"/>
</dbReference>
<evidence type="ECO:0000313" key="3">
    <source>
        <dbReference type="EMBL" id="NYD29367.1"/>
    </source>
</evidence>
<dbReference type="AlphaFoldDB" id="A0A852R8Q7"/>
<evidence type="ECO:0000256" key="1">
    <source>
        <dbReference type="SAM" id="MobiDB-lite"/>
    </source>
</evidence>
<dbReference type="EMBL" id="JACCBF010000001">
    <property type="protein sequence ID" value="NYD29367.1"/>
    <property type="molecule type" value="Genomic_DNA"/>
</dbReference>